<accession>A0ABW5TLG6</accession>
<sequence>MKRMIYSLLLSTMLLGACSQTQSTTQSTTSSLTTGTASSTSISTTNATTKTEEYFGNYEAEDLDSSYNEAEATTISLANNSTVDGEGVSVDGQKVTIQAAGTYVISGELTRGQLIVNVGKEEKVHLIFKNVTITSEDGPAVWIKQTEKAIITLAEGTTNTVKDSATYTLENGETEPDAAIYSKEDLVFNGTGTLKVTGNNNNGIRGKDDVSFISGTYVVSAKNNGIKGKDSVAIRDGNFTIQTTEGDGIQANNSEDTKKGYIAIDGGTFAITSARDGVQAETNLTVQNAQITIQTAGGFEDSSVSDEESYKGLKAGGDIKLVSGTLTINSADDSVHANGNVTLSGATLTTQSGDDGVHADDTLTISSGKIAINDSYEGLEGSVVAISGGTTAITASDDGINAAGGSDSTSEGQFGQDSFGGGGGEQSDDSKEITITGGIVTIDAEGDGLDSNGNIKMSGGTVTVYGPTRGGNGALDYNGAFTLTGGTLVAAGTTDMALNVSDDSTVTSVGIYFDNTQSANTLISLKDSNGNTMIAVRPTKEFQHLVVATSKLTTDTSYVLVKGGTLNDDATNGLSVDGIVSGGTQLGTLDIDTTVTNVSQDGSATSARSFGGGRNRN</sequence>
<reference evidence="4" key="1">
    <citation type="journal article" date="2019" name="Int. J. Syst. Evol. Microbiol.">
        <title>The Global Catalogue of Microorganisms (GCM) 10K type strain sequencing project: providing services to taxonomists for standard genome sequencing and annotation.</title>
        <authorList>
            <consortium name="The Broad Institute Genomics Platform"/>
            <consortium name="The Broad Institute Genome Sequencing Center for Infectious Disease"/>
            <person name="Wu L."/>
            <person name="Ma J."/>
        </authorList>
    </citation>
    <scope>NUCLEOTIDE SEQUENCE [LARGE SCALE GENOMIC DNA]</scope>
    <source>
        <strain evidence="4">TISTR 932</strain>
    </source>
</reference>
<protein>
    <submittedName>
        <fullName evidence="3">Carbohydrate-binding domain-containing protein</fullName>
    </submittedName>
</protein>
<dbReference type="RefSeq" id="WP_379982765.1">
    <property type="nucleotide sequence ID" value="NZ_JBHUMO010000072.1"/>
</dbReference>
<keyword evidence="4" id="KW-1185">Reference proteome</keyword>
<dbReference type="PROSITE" id="PS51257">
    <property type="entry name" value="PROKAR_LIPOPROTEIN"/>
    <property type="match status" value="1"/>
</dbReference>
<feature type="region of interest" description="Disordered" evidence="1">
    <location>
        <begin position="25"/>
        <end position="45"/>
    </location>
</feature>
<name>A0ABW5TLG6_9ENTE</name>
<gene>
    <name evidence="3" type="ORF">ACFSR0_11235</name>
</gene>
<dbReference type="EMBL" id="JBHUMO010000072">
    <property type="protein sequence ID" value="MFD2729946.1"/>
    <property type="molecule type" value="Genomic_DNA"/>
</dbReference>
<dbReference type="InterPro" id="IPR025584">
    <property type="entry name" value="Cthe_2159"/>
</dbReference>
<proteinExistence type="predicted"/>
<evidence type="ECO:0000256" key="2">
    <source>
        <dbReference type="SAM" id="SignalP"/>
    </source>
</evidence>
<feature type="region of interest" description="Disordered" evidence="1">
    <location>
        <begin position="402"/>
        <end position="431"/>
    </location>
</feature>
<dbReference type="Pfam" id="PF14262">
    <property type="entry name" value="Cthe_2159"/>
    <property type="match status" value="1"/>
</dbReference>
<feature type="chain" id="PRO_5047542071" evidence="2">
    <location>
        <begin position="24"/>
        <end position="617"/>
    </location>
</feature>
<keyword evidence="2" id="KW-0732">Signal</keyword>
<evidence type="ECO:0000313" key="4">
    <source>
        <dbReference type="Proteomes" id="UP001597427"/>
    </source>
</evidence>
<comment type="caution">
    <text evidence="3">The sequence shown here is derived from an EMBL/GenBank/DDBJ whole genome shotgun (WGS) entry which is preliminary data.</text>
</comment>
<evidence type="ECO:0000256" key="1">
    <source>
        <dbReference type="SAM" id="MobiDB-lite"/>
    </source>
</evidence>
<dbReference type="Proteomes" id="UP001597427">
    <property type="component" value="Unassembled WGS sequence"/>
</dbReference>
<feature type="signal peptide" evidence="2">
    <location>
        <begin position="1"/>
        <end position="23"/>
    </location>
</feature>
<evidence type="ECO:0000313" key="3">
    <source>
        <dbReference type="EMBL" id="MFD2729946.1"/>
    </source>
</evidence>
<organism evidence="3 4">
    <name type="scientific">Enterococcus camelliae</name>
    <dbReference type="NCBI Taxonomy" id="453959"/>
    <lineage>
        <taxon>Bacteria</taxon>
        <taxon>Bacillati</taxon>
        <taxon>Bacillota</taxon>
        <taxon>Bacilli</taxon>
        <taxon>Lactobacillales</taxon>
        <taxon>Enterococcaceae</taxon>
        <taxon>Enterococcus</taxon>
    </lineage>
</organism>